<sequence>WDFMSEITENSSVENSSLENISVENSSAKSNSTVVSLSPSAVDSLWACPVCGFLNRQLSGPQPGSAATYFGTLIHETARWASQDEHLDNEYLREKYPQLQAFAAVKNDKVRELPDFDFSFESISALQKKAIEDVANTMIEHYYSICPSDSNISDVKDRYRFIKNDLNVRRALYTIAQYFVGSLTVSNYPMMAKKDEDGVVTHILPALERSKSAKPTIADVDFGNLEHAYCVCNINATF</sequence>
<dbReference type="EMBL" id="JARVLH010000035">
    <property type="protein sequence ID" value="MEX5286393.1"/>
    <property type="molecule type" value="Genomic_DNA"/>
</dbReference>
<name>A0ABV3XAC6_9FIRM</name>
<evidence type="ECO:0000313" key="2">
    <source>
        <dbReference type="Proteomes" id="UP001559623"/>
    </source>
</evidence>
<feature type="non-terminal residue" evidence="1">
    <location>
        <position position="1"/>
    </location>
</feature>
<comment type="caution">
    <text evidence="1">The sequence shown here is derived from an EMBL/GenBank/DDBJ whole genome shotgun (WGS) entry which is preliminary data.</text>
</comment>
<accession>A0ABV3XAC6</accession>
<dbReference type="Proteomes" id="UP001559623">
    <property type="component" value="Unassembled WGS sequence"/>
</dbReference>
<reference evidence="1 2" key="1">
    <citation type="submission" date="2023-04" db="EMBL/GenBank/DDBJ databases">
        <title>Genome Sequence of Selenomonas sputigena ATCC 33150.</title>
        <authorList>
            <person name="Miller D.P."/>
            <person name="Anvari S."/>
            <person name="Polson S.W."/>
            <person name="Macdonald M."/>
            <person name="Mcdowell J.V."/>
        </authorList>
    </citation>
    <scope>NUCLEOTIDE SEQUENCE [LARGE SCALE GENOMIC DNA]</scope>
    <source>
        <strain evidence="1 2">ATCC 33150</strain>
    </source>
</reference>
<proteinExistence type="predicted"/>
<keyword evidence="2" id="KW-1185">Reference proteome</keyword>
<gene>
    <name evidence="1" type="ORF">QCO44_12350</name>
</gene>
<evidence type="ECO:0008006" key="3">
    <source>
        <dbReference type="Google" id="ProtNLM"/>
    </source>
</evidence>
<organism evidence="1 2">
    <name type="scientific">Selenomonas sputigena</name>
    <dbReference type="NCBI Taxonomy" id="69823"/>
    <lineage>
        <taxon>Bacteria</taxon>
        <taxon>Bacillati</taxon>
        <taxon>Bacillota</taxon>
        <taxon>Negativicutes</taxon>
        <taxon>Selenomonadales</taxon>
        <taxon>Selenomonadaceae</taxon>
        <taxon>Selenomonas</taxon>
    </lineage>
</organism>
<protein>
    <recommendedName>
        <fullName evidence="3">PD-(D/E)XK endonuclease-like domain-containing protein</fullName>
    </recommendedName>
</protein>
<evidence type="ECO:0000313" key="1">
    <source>
        <dbReference type="EMBL" id="MEX5286393.1"/>
    </source>
</evidence>
<dbReference type="RefSeq" id="WP_368848111.1">
    <property type="nucleotide sequence ID" value="NZ_JARVLH010000035.1"/>
</dbReference>